<reference evidence="1" key="2">
    <citation type="journal article" date="2015" name="Data Brief">
        <title>Shoot transcriptome of the giant reed, Arundo donax.</title>
        <authorList>
            <person name="Barrero R.A."/>
            <person name="Guerrero F.D."/>
            <person name="Moolhuijzen P."/>
            <person name="Goolsby J.A."/>
            <person name="Tidwell J."/>
            <person name="Bellgard S.E."/>
            <person name="Bellgard M.I."/>
        </authorList>
    </citation>
    <scope>NUCLEOTIDE SEQUENCE</scope>
    <source>
        <tissue evidence="1">Shoot tissue taken approximately 20 cm above the soil surface</tissue>
    </source>
</reference>
<name>A0A0A9FJC3_ARUDO</name>
<reference evidence="1" key="1">
    <citation type="submission" date="2014-09" db="EMBL/GenBank/DDBJ databases">
        <authorList>
            <person name="Magalhaes I.L.F."/>
            <person name="Oliveira U."/>
            <person name="Santos F.R."/>
            <person name="Vidigal T.H.D.A."/>
            <person name="Brescovit A.D."/>
            <person name="Santos A.J."/>
        </authorList>
    </citation>
    <scope>NUCLEOTIDE SEQUENCE</scope>
    <source>
        <tissue evidence="1">Shoot tissue taken approximately 20 cm above the soil surface</tissue>
    </source>
</reference>
<dbReference type="EMBL" id="GBRH01185449">
    <property type="protein sequence ID" value="JAE12447.1"/>
    <property type="molecule type" value="Transcribed_RNA"/>
</dbReference>
<sequence>MRFKHFKKGYTFLTTSSTF</sequence>
<dbReference type="AlphaFoldDB" id="A0A0A9FJC3"/>
<accession>A0A0A9FJC3</accession>
<evidence type="ECO:0000313" key="1">
    <source>
        <dbReference type="EMBL" id="JAE12447.1"/>
    </source>
</evidence>
<protein>
    <submittedName>
        <fullName evidence="1">Uncharacterized protein</fullName>
    </submittedName>
</protein>
<proteinExistence type="predicted"/>
<organism evidence="1">
    <name type="scientific">Arundo donax</name>
    <name type="common">Giant reed</name>
    <name type="synonym">Donax arundinaceus</name>
    <dbReference type="NCBI Taxonomy" id="35708"/>
    <lineage>
        <taxon>Eukaryota</taxon>
        <taxon>Viridiplantae</taxon>
        <taxon>Streptophyta</taxon>
        <taxon>Embryophyta</taxon>
        <taxon>Tracheophyta</taxon>
        <taxon>Spermatophyta</taxon>
        <taxon>Magnoliopsida</taxon>
        <taxon>Liliopsida</taxon>
        <taxon>Poales</taxon>
        <taxon>Poaceae</taxon>
        <taxon>PACMAD clade</taxon>
        <taxon>Arundinoideae</taxon>
        <taxon>Arundineae</taxon>
        <taxon>Arundo</taxon>
    </lineage>
</organism>